<dbReference type="InterPro" id="IPR029063">
    <property type="entry name" value="SAM-dependent_MTases_sf"/>
</dbReference>
<evidence type="ECO:0000313" key="3">
    <source>
        <dbReference type="Proteomes" id="UP000287247"/>
    </source>
</evidence>
<dbReference type="Pfam" id="PF08241">
    <property type="entry name" value="Methyltransf_11"/>
    <property type="match status" value="1"/>
</dbReference>
<dbReference type="SUPFAM" id="SSF53335">
    <property type="entry name" value="S-adenosyl-L-methionine-dependent methyltransferases"/>
    <property type="match status" value="1"/>
</dbReference>
<keyword evidence="2" id="KW-0489">Methyltransferase</keyword>
<protein>
    <submittedName>
        <fullName evidence="2">Methyltransferase</fullName>
    </submittedName>
</protein>
<keyword evidence="3" id="KW-1185">Reference proteome</keyword>
<comment type="caution">
    <text evidence="2">The sequence shown here is derived from an EMBL/GenBank/DDBJ whole genome shotgun (WGS) entry which is preliminary data.</text>
</comment>
<dbReference type="InterPro" id="IPR050508">
    <property type="entry name" value="Methyltransf_Superfamily"/>
</dbReference>
<dbReference type="AlphaFoldDB" id="A0A401IKV2"/>
<sequence>MATILRTWSYQYPWLYNTVSRLAAIAVGGETRFHQLPLQDISIDTNTKILDLCCGGGQATRFLVERSSEVTGLDASPNALKRAKQAVPRGSYVEGLAEQMPFADEQFDVVHTSVALHEMEPEQLQKILKEVYRVLKPGGIFTLIDLHQPTNPLFWPSLAIFIWLFETETAWSLLKTDLVADLKTLGWRECHQRLYAGGSLQVVQGTK</sequence>
<dbReference type="CDD" id="cd02440">
    <property type="entry name" value="AdoMet_MTases"/>
    <property type="match status" value="1"/>
</dbReference>
<gene>
    <name evidence="2" type="ORF">AsFPU1_3306</name>
</gene>
<keyword evidence="2" id="KW-0808">Transferase</keyword>
<accession>A0A401IKV2</accession>
<dbReference type="Proteomes" id="UP000287247">
    <property type="component" value="Unassembled WGS sequence"/>
</dbReference>
<dbReference type="EMBL" id="BDQK01000014">
    <property type="protein sequence ID" value="GBF81884.1"/>
    <property type="molecule type" value="Genomic_DNA"/>
</dbReference>
<dbReference type="RefSeq" id="WP_124971287.1">
    <property type="nucleotide sequence ID" value="NZ_BDQK01000014.1"/>
</dbReference>
<proteinExistence type="predicted"/>
<name>A0A401IKV2_APHSA</name>
<reference evidence="3" key="1">
    <citation type="submission" date="2017-05" db="EMBL/GenBank/DDBJ databases">
        <title>Physiological properties and genetic analysis related to exopolysaccharide production of fresh-water unicellular cyanobacterium Aphanothece sacrum, Suizenji Nori, that has been cultured as a food source in Japan.</title>
        <authorList>
            <person name="Kanesaki Y."/>
            <person name="Yoshikawa S."/>
            <person name="Ohki K."/>
        </authorList>
    </citation>
    <scope>NUCLEOTIDE SEQUENCE [LARGE SCALE GENOMIC DNA]</scope>
    <source>
        <strain evidence="3">FPU1</strain>
    </source>
</reference>
<evidence type="ECO:0000259" key="1">
    <source>
        <dbReference type="Pfam" id="PF08241"/>
    </source>
</evidence>
<feature type="domain" description="Methyltransferase type 11" evidence="1">
    <location>
        <begin position="50"/>
        <end position="142"/>
    </location>
</feature>
<dbReference type="Gene3D" id="3.40.50.150">
    <property type="entry name" value="Vaccinia Virus protein VP39"/>
    <property type="match status" value="1"/>
</dbReference>
<organism evidence="2 3">
    <name type="scientific">Aphanothece sacrum FPU1</name>
    <dbReference type="NCBI Taxonomy" id="1920663"/>
    <lineage>
        <taxon>Bacteria</taxon>
        <taxon>Bacillati</taxon>
        <taxon>Cyanobacteriota</taxon>
        <taxon>Cyanophyceae</taxon>
        <taxon>Oscillatoriophycideae</taxon>
        <taxon>Chroococcales</taxon>
        <taxon>Aphanothecaceae</taxon>
        <taxon>Aphanothece</taxon>
    </lineage>
</organism>
<dbReference type="GO" id="GO:0032259">
    <property type="term" value="P:methylation"/>
    <property type="evidence" value="ECO:0007669"/>
    <property type="project" value="UniProtKB-KW"/>
</dbReference>
<dbReference type="OrthoDB" id="421066at2"/>
<dbReference type="PANTHER" id="PTHR42912">
    <property type="entry name" value="METHYLTRANSFERASE"/>
    <property type="match status" value="1"/>
</dbReference>
<dbReference type="InterPro" id="IPR013216">
    <property type="entry name" value="Methyltransf_11"/>
</dbReference>
<evidence type="ECO:0000313" key="2">
    <source>
        <dbReference type="EMBL" id="GBF81884.1"/>
    </source>
</evidence>
<dbReference type="GO" id="GO:0008757">
    <property type="term" value="F:S-adenosylmethionine-dependent methyltransferase activity"/>
    <property type="evidence" value="ECO:0007669"/>
    <property type="project" value="InterPro"/>
</dbReference>